<reference evidence="2 3" key="2">
    <citation type="submission" date="2018-11" db="EMBL/GenBank/DDBJ databases">
        <authorList>
            <consortium name="Pathogen Informatics"/>
        </authorList>
    </citation>
    <scope>NUCLEOTIDE SEQUENCE [LARGE SCALE GENOMIC DNA]</scope>
</reference>
<organism evidence="4">
    <name type="scientific">Rodentolepis nana</name>
    <name type="common">Dwarf tapeworm</name>
    <name type="synonym">Hymenolepis nana</name>
    <dbReference type="NCBI Taxonomy" id="102285"/>
    <lineage>
        <taxon>Eukaryota</taxon>
        <taxon>Metazoa</taxon>
        <taxon>Spiralia</taxon>
        <taxon>Lophotrochozoa</taxon>
        <taxon>Platyhelminthes</taxon>
        <taxon>Cestoda</taxon>
        <taxon>Eucestoda</taxon>
        <taxon>Cyclophyllidea</taxon>
        <taxon>Hymenolepididae</taxon>
        <taxon>Rodentolepis</taxon>
    </lineage>
</organism>
<keyword evidence="3" id="KW-1185">Reference proteome</keyword>
<sequence length="219" mass="24442">MSIIIILFFLAIARAEYTVDASEGCVPVYSSVPGPFSELRIDKTDYKFNGKGLCVNTCNPNDAVECSSIEYDDGTYLATAVVCNAAAHVWTGFNVDEYLEDERHAYVTAYFTKCHQYLNIEDNCIQPQFSSAGEIDAAGMSEVEIVCARHDICPHGPFTTIMNATNTLCSDYGYPKCDTEIDGDIRKLKTIFKRPEGQRRSFVYCSTIDSFLSYVIDWG</sequence>
<gene>
    <name evidence="2" type="ORF">HNAJ_LOCUS12186</name>
</gene>
<evidence type="ECO:0000313" key="4">
    <source>
        <dbReference type="WBParaSite" id="HNAJ_0001219701-mRNA-1"/>
    </source>
</evidence>
<dbReference type="OrthoDB" id="10419990at2759"/>
<dbReference type="Proteomes" id="UP000278807">
    <property type="component" value="Unassembled WGS sequence"/>
</dbReference>
<dbReference type="EMBL" id="UZAE01014093">
    <property type="protein sequence ID" value="VDO12399.1"/>
    <property type="molecule type" value="Genomic_DNA"/>
</dbReference>
<reference evidence="4" key="1">
    <citation type="submission" date="2017-02" db="UniProtKB">
        <authorList>
            <consortium name="WormBaseParasite"/>
        </authorList>
    </citation>
    <scope>IDENTIFICATION</scope>
</reference>
<dbReference type="AlphaFoldDB" id="A0A0R3TWG5"/>
<name>A0A0R3TWG5_RODNA</name>
<dbReference type="WBParaSite" id="HNAJ_0001219701-mRNA-1">
    <property type="protein sequence ID" value="HNAJ_0001219701-mRNA-1"/>
    <property type="gene ID" value="HNAJ_0001219701"/>
</dbReference>
<feature type="chain" id="PRO_5043132107" evidence="1">
    <location>
        <begin position="16"/>
        <end position="219"/>
    </location>
</feature>
<evidence type="ECO:0000256" key="1">
    <source>
        <dbReference type="SAM" id="SignalP"/>
    </source>
</evidence>
<evidence type="ECO:0000313" key="2">
    <source>
        <dbReference type="EMBL" id="VDO12399.1"/>
    </source>
</evidence>
<keyword evidence="1" id="KW-0732">Signal</keyword>
<feature type="signal peptide" evidence="1">
    <location>
        <begin position="1"/>
        <end position="15"/>
    </location>
</feature>
<evidence type="ECO:0000313" key="3">
    <source>
        <dbReference type="Proteomes" id="UP000278807"/>
    </source>
</evidence>
<proteinExistence type="predicted"/>
<accession>A0A0R3TWG5</accession>
<protein>
    <submittedName>
        <fullName evidence="4">SUEL-type lectin domain-containing protein</fullName>
    </submittedName>
</protein>